<gene>
    <name evidence="1" type="ORF">CNECB9_760020</name>
</gene>
<organism evidence="1">
    <name type="scientific">Cupriavidus necator</name>
    <name type="common">Alcaligenes eutrophus</name>
    <name type="synonym">Ralstonia eutropha</name>
    <dbReference type="NCBI Taxonomy" id="106590"/>
    <lineage>
        <taxon>Bacteria</taxon>
        <taxon>Pseudomonadati</taxon>
        <taxon>Pseudomonadota</taxon>
        <taxon>Betaproteobacteria</taxon>
        <taxon>Burkholderiales</taxon>
        <taxon>Burkholderiaceae</taxon>
        <taxon>Cupriavidus</taxon>
    </lineage>
</organism>
<dbReference type="EMBL" id="FMSH01000525">
    <property type="protein sequence ID" value="SCV00791.1"/>
    <property type="molecule type" value="Genomic_DNA"/>
</dbReference>
<accession>A0A1K0J3P4</accession>
<reference evidence="1" key="1">
    <citation type="submission" date="2016-09" db="EMBL/GenBank/DDBJ databases">
        <authorList>
            <person name="Capua I."/>
            <person name="De Benedictis P."/>
            <person name="Joannis T."/>
            <person name="Lombin L.H."/>
            <person name="Cattoli G."/>
        </authorList>
    </citation>
    <scope>NUCLEOTIDE SEQUENCE</scope>
    <source>
        <strain evidence="1">B9</strain>
    </source>
</reference>
<name>A0A1K0J3P4_CUPNE</name>
<proteinExistence type="predicted"/>
<evidence type="ECO:0000313" key="1">
    <source>
        <dbReference type="EMBL" id="SCV00791.1"/>
    </source>
</evidence>
<sequence length="29" mass="3523">MPVCSGAYQSFYRIYRNIYLVAHCFPFYL</sequence>
<protein>
    <submittedName>
        <fullName evidence="1">Uncharacterized protein</fullName>
    </submittedName>
</protein>
<dbReference type="AlphaFoldDB" id="A0A1K0J3P4"/>